<feature type="domain" description="RapZ C-terminal" evidence="6">
    <location>
        <begin position="166"/>
        <end position="284"/>
    </location>
</feature>
<proteinExistence type="inferred from homology"/>
<keyword evidence="2 4" id="KW-0067">ATP-binding</keyword>
<feature type="binding site" evidence="4">
    <location>
        <begin position="8"/>
        <end position="15"/>
    </location>
    <ligand>
        <name>ATP</name>
        <dbReference type="ChEBI" id="CHEBI:30616"/>
    </ligand>
</feature>
<dbReference type="Pfam" id="PF22740">
    <property type="entry name" value="PapZ_C"/>
    <property type="match status" value="1"/>
</dbReference>
<dbReference type="GO" id="GO:0005524">
    <property type="term" value="F:ATP binding"/>
    <property type="evidence" value="ECO:0007669"/>
    <property type="project" value="UniProtKB-UniRule"/>
</dbReference>
<evidence type="ECO:0000313" key="13">
    <source>
        <dbReference type="Proteomes" id="UP000250550"/>
    </source>
</evidence>
<dbReference type="InterPro" id="IPR053930">
    <property type="entry name" value="RapZ-like_N"/>
</dbReference>
<evidence type="ECO:0000259" key="6">
    <source>
        <dbReference type="Pfam" id="PF22740"/>
    </source>
</evidence>
<evidence type="ECO:0000313" key="9">
    <source>
        <dbReference type="EMBL" id="RAW67151.1"/>
    </source>
</evidence>
<evidence type="ECO:0000313" key="7">
    <source>
        <dbReference type="EMBL" id="PDX71466.1"/>
    </source>
</evidence>
<evidence type="ECO:0000256" key="3">
    <source>
        <dbReference type="ARBA" id="ARBA00023134"/>
    </source>
</evidence>
<organism evidence="8 12">
    <name type="scientific">Faecalibacterium prausnitzii</name>
    <dbReference type="NCBI Taxonomy" id="853"/>
    <lineage>
        <taxon>Bacteria</taxon>
        <taxon>Bacillati</taxon>
        <taxon>Bacillota</taxon>
        <taxon>Clostridia</taxon>
        <taxon>Eubacteriales</taxon>
        <taxon>Oscillospiraceae</taxon>
        <taxon>Faecalibacterium</taxon>
    </lineage>
</organism>
<reference evidence="10 14" key="4">
    <citation type="submission" date="2018-08" db="EMBL/GenBank/DDBJ databases">
        <title>A genome reference for cultivated species of the human gut microbiota.</title>
        <authorList>
            <person name="Zou Y."/>
            <person name="Xue W."/>
            <person name="Luo G."/>
        </authorList>
    </citation>
    <scope>NUCLEOTIDE SEQUENCE [LARGE SCALE GENOMIC DNA]</scope>
    <source>
        <strain evidence="10 14">AM37-13AC</strain>
    </source>
</reference>
<dbReference type="Gene3D" id="3.40.50.300">
    <property type="entry name" value="P-loop containing nucleotide triphosphate hydrolases"/>
    <property type="match status" value="1"/>
</dbReference>
<evidence type="ECO:0000313" key="10">
    <source>
        <dbReference type="EMBL" id="RGC20835.1"/>
    </source>
</evidence>
<feature type="domain" description="RapZ-like N-terminal" evidence="5">
    <location>
        <begin position="1"/>
        <end position="159"/>
    </location>
</feature>
<dbReference type="InterPro" id="IPR027417">
    <property type="entry name" value="P-loop_NTPase"/>
</dbReference>
<evidence type="ECO:0000256" key="4">
    <source>
        <dbReference type="HAMAP-Rule" id="MF_00636"/>
    </source>
</evidence>
<dbReference type="EMBL" id="NMTV01000071">
    <property type="protein sequence ID" value="PDX71466.1"/>
    <property type="molecule type" value="Genomic_DNA"/>
</dbReference>
<name>A0A2A7A655_9FIRM</name>
<dbReference type="Proteomes" id="UP000219901">
    <property type="component" value="Unassembled WGS sequence"/>
</dbReference>
<evidence type="ECO:0000256" key="2">
    <source>
        <dbReference type="ARBA" id="ARBA00022840"/>
    </source>
</evidence>
<dbReference type="Proteomes" id="UP000220157">
    <property type="component" value="Unassembled WGS sequence"/>
</dbReference>
<dbReference type="RefSeq" id="WP_097783953.1">
    <property type="nucleotide sequence ID" value="NZ_CP157369.1"/>
</dbReference>
<dbReference type="AlphaFoldDB" id="A0A2A7A655"/>
<dbReference type="HAMAP" id="MF_00636">
    <property type="entry name" value="RapZ_like"/>
    <property type="match status" value="1"/>
</dbReference>
<sequence length="287" mass="32190">MELLIVSGLSGAGKSVAMNALEDIGFFCIDNVPAGLLPSITAFSKAGDNQLERVALSMDVRGCRSREQIETALQQLDEQKTPYKILFLDAPDDVLMRRYSETRRRHPISIAEGISTRDAFLKERQILQPLKERANYTINTGLLSTSQNKERICDLFMKNGGAKNAMRLTIMSFGFKFGLPPEADLVLDVRCLPNPFYVPELKHKTGLDQEVVDFVMGHPEAQELLRRYENFLQYALPLYVKEGKSQLTIAVGCTGGKHRSITFARKLAEYCTSLGYEPGVQHRDAVR</sequence>
<dbReference type="InterPro" id="IPR053931">
    <property type="entry name" value="RapZ_C"/>
</dbReference>
<gene>
    <name evidence="10" type="primary">rapZ</name>
    <name evidence="9" type="ORF">C4N21_00315</name>
    <name evidence="7" type="ORF">CGS55_14905</name>
    <name evidence="8" type="ORF">CGS56_15670</name>
    <name evidence="10" type="ORF">DW855_02635</name>
</gene>
<dbReference type="PIRSF" id="PIRSF005052">
    <property type="entry name" value="P-loopkin"/>
    <property type="match status" value="1"/>
</dbReference>
<dbReference type="PANTHER" id="PTHR30448">
    <property type="entry name" value="RNASE ADAPTER PROTEIN RAPZ"/>
    <property type="match status" value="1"/>
</dbReference>
<reference evidence="8" key="2">
    <citation type="submission" date="2017-07" db="EMBL/GenBank/DDBJ databases">
        <authorList>
            <person name="Sun Z.S."/>
            <person name="Albrecht U."/>
            <person name="Echele G."/>
            <person name="Lee C.C."/>
        </authorList>
    </citation>
    <scope>NUCLEOTIDE SEQUENCE</scope>
    <source>
        <strain evidence="7">CNCM I 4546</strain>
        <strain evidence="8">CNCM I 4573</strain>
    </source>
</reference>
<keyword evidence="3 4" id="KW-0342">GTP-binding</keyword>
<dbReference type="InterPro" id="IPR005337">
    <property type="entry name" value="RapZ-like"/>
</dbReference>
<keyword evidence="1 4" id="KW-0547">Nucleotide-binding</keyword>
<dbReference type="EMBL" id="QVFB01000003">
    <property type="protein sequence ID" value="RGC20835.1"/>
    <property type="molecule type" value="Genomic_DNA"/>
</dbReference>
<accession>A0A2A7A655</accession>
<evidence type="ECO:0000313" key="11">
    <source>
        <dbReference type="Proteomes" id="UP000219901"/>
    </source>
</evidence>
<evidence type="ECO:0000313" key="8">
    <source>
        <dbReference type="EMBL" id="PDX74468.1"/>
    </source>
</evidence>
<evidence type="ECO:0000256" key="1">
    <source>
        <dbReference type="ARBA" id="ARBA00022741"/>
    </source>
</evidence>
<dbReference type="PANTHER" id="PTHR30448:SF0">
    <property type="entry name" value="RNASE ADAPTER PROTEIN RAPZ"/>
    <property type="match status" value="1"/>
</dbReference>
<dbReference type="Proteomes" id="UP000250550">
    <property type="component" value="Unassembled WGS sequence"/>
</dbReference>
<dbReference type="NCBIfam" id="NF003828">
    <property type="entry name" value="PRK05416.1"/>
    <property type="match status" value="1"/>
</dbReference>
<dbReference type="EMBL" id="PRLF01000001">
    <property type="protein sequence ID" value="RAW67151.1"/>
    <property type="molecule type" value="Genomic_DNA"/>
</dbReference>
<comment type="caution">
    <text evidence="8">The sequence shown here is derived from an EMBL/GenBank/DDBJ whole genome shotgun (WGS) entry which is preliminary data.</text>
</comment>
<evidence type="ECO:0000259" key="5">
    <source>
        <dbReference type="Pfam" id="PF03668"/>
    </source>
</evidence>
<dbReference type="EMBL" id="NMTW01000053">
    <property type="protein sequence ID" value="PDX74468.1"/>
    <property type="molecule type" value="Genomic_DNA"/>
</dbReference>
<evidence type="ECO:0000313" key="12">
    <source>
        <dbReference type="Proteomes" id="UP000220157"/>
    </source>
</evidence>
<reference evidence="11 12" key="1">
    <citation type="journal article" date="2017" name="Front. Microbiol.">
        <title>New Insights into the Diversity of the Genus Faecalibacterium.</title>
        <authorList>
            <person name="Benevides L."/>
            <person name="Burman S."/>
            <person name="Martin R."/>
            <person name="Robert V."/>
            <person name="Thomas M."/>
            <person name="Miquel S."/>
            <person name="Chain F."/>
            <person name="Sokol H."/>
            <person name="Bermudez-Humaran L.G."/>
            <person name="Morrison M."/>
            <person name="Langella P."/>
            <person name="Azevedo V.A."/>
            <person name="Chatel J.M."/>
            <person name="Soares S."/>
        </authorList>
    </citation>
    <scope>NUCLEOTIDE SEQUENCE [LARGE SCALE GENOMIC DNA]</scope>
    <source>
        <strain evidence="7 11">CNCM I 4546</strain>
        <strain evidence="8 12">CNCM I 4573</strain>
    </source>
</reference>
<dbReference type="Proteomes" id="UP000260733">
    <property type="component" value="Unassembled WGS sequence"/>
</dbReference>
<dbReference type="Pfam" id="PF03668">
    <property type="entry name" value="RapZ-like_N"/>
    <property type="match status" value="1"/>
</dbReference>
<dbReference type="SUPFAM" id="SSF52540">
    <property type="entry name" value="P-loop containing nucleoside triphosphate hydrolases"/>
    <property type="match status" value="1"/>
</dbReference>
<protein>
    <submittedName>
        <fullName evidence="9">RNase adapter RapZ</fullName>
    </submittedName>
    <submittedName>
        <fullName evidence="8">RNase adaptor protein RapZ</fullName>
    </submittedName>
</protein>
<reference evidence="9 13" key="3">
    <citation type="submission" date="2018-02" db="EMBL/GenBank/DDBJ databases">
        <title>Complete genome sequencing of Faecalibacterium prausnitzii strains isolated from the human gut.</title>
        <authorList>
            <person name="Fitzgerald B.C."/>
            <person name="Shkoporov A.N."/>
            <person name="Ross P.R."/>
            <person name="Hill C."/>
        </authorList>
    </citation>
    <scope>NUCLEOTIDE SEQUENCE [LARGE SCALE GENOMIC DNA]</scope>
    <source>
        <strain evidence="9 13">APC924/119</strain>
    </source>
</reference>
<dbReference type="GO" id="GO:0005525">
    <property type="term" value="F:GTP binding"/>
    <property type="evidence" value="ECO:0007669"/>
    <property type="project" value="UniProtKB-UniRule"/>
</dbReference>
<feature type="binding site" evidence="4">
    <location>
        <begin position="59"/>
        <end position="62"/>
    </location>
    <ligand>
        <name>GTP</name>
        <dbReference type="ChEBI" id="CHEBI:37565"/>
    </ligand>
</feature>
<evidence type="ECO:0000313" key="14">
    <source>
        <dbReference type="Proteomes" id="UP000260733"/>
    </source>
</evidence>